<keyword evidence="5" id="KW-0732">Signal</keyword>
<dbReference type="PANTHER" id="PTHR11610:SF173">
    <property type="entry name" value="LIPASE DOMAIN-CONTAINING PROTEIN-RELATED"/>
    <property type="match status" value="1"/>
</dbReference>
<dbReference type="OrthoDB" id="6755582at2759"/>
<accession>A0A9P0G961</accession>
<name>A0A9P0G961_9CUCU</name>
<dbReference type="GO" id="GO:0016042">
    <property type="term" value="P:lipid catabolic process"/>
    <property type="evidence" value="ECO:0007669"/>
    <property type="project" value="TreeGrafter"/>
</dbReference>
<organism evidence="7 8">
    <name type="scientific">Psylliodes chrysocephalus</name>
    <dbReference type="NCBI Taxonomy" id="3402493"/>
    <lineage>
        <taxon>Eukaryota</taxon>
        <taxon>Metazoa</taxon>
        <taxon>Ecdysozoa</taxon>
        <taxon>Arthropoda</taxon>
        <taxon>Hexapoda</taxon>
        <taxon>Insecta</taxon>
        <taxon>Pterygota</taxon>
        <taxon>Neoptera</taxon>
        <taxon>Endopterygota</taxon>
        <taxon>Coleoptera</taxon>
        <taxon>Polyphaga</taxon>
        <taxon>Cucujiformia</taxon>
        <taxon>Chrysomeloidea</taxon>
        <taxon>Chrysomelidae</taxon>
        <taxon>Galerucinae</taxon>
        <taxon>Alticini</taxon>
        <taxon>Psylliodes</taxon>
    </lineage>
</organism>
<feature type="signal peptide" evidence="5">
    <location>
        <begin position="1"/>
        <end position="20"/>
    </location>
</feature>
<dbReference type="InterPro" id="IPR029058">
    <property type="entry name" value="AB_hydrolase_fold"/>
</dbReference>
<keyword evidence="3" id="KW-0964">Secreted</keyword>
<evidence type="ECO:0000256" key="2">
    <source>
        <dbReference type="ARBA" id="ARBA00010701"/>
    </source>
</evidence>
<dbReference type="GO" id="GO:0016298">
    <property type="term" value="F:lipase activity"/>
    <property type="evidence" value="ECO:0007669"/>
    <property type="project" value="InterPro"/>
</dbReference>
<dbReference type="InterPro" id="IPR013818">
    <property type="entry name" value="Lipase"/>
</dbReference>
<dbReference type="InterPro" id="IPR000734">
    <property type="entry name" value="TAG_lipase"/>
</dbReference>
<evidence type="ECO:0000313" key="7">
    <source>
        <dbReference type="EMBL" id="CAH1101495.1"/>
    </source>
</evidence>
<dbReference type="EMBL" id="OV651823">
    <property type="protein sequence ID" value="CAH1101495.1"/>
    <property type="molecule type" value="Genomic_DNA"/>
</dbReference>
<dbReference type="PANTHER" id="PTHR11610">
    <property type="entry name" value="LIPASE"/>
    <property type="match status" value="1"/>
</dbReference>
<protein>
    <recommendedName>
        <fullName evidence="6">Lipase domain-containing protein</fullName>
    </recommendedName>
</protein>
<dbReference type="PRINTS" id="PR00821">
    <property type="entry name" value="TAGLIPASE"/>
</dbReference>
<gene>
    <name evidence="7" type="ORF">PSYICH_LOCUS2589</name>
</gene>
<dbReference type="GO" id="GO:0017171">
    <property type="term" value="F:serine hydrolase activity"/>
    <property type="evidence" value="ECO:0007669"/>
    <property type="project" value="TreeGrafter"/>
</dbReference>
<evidence type="ECO:0000256" key="3">
    <source>
        <dbReference type="ARBA" id="ARBA00022525"/>
    </source>
</evidence>
<keyword evidence="8" id="KW-1185">Reference proteome</keyword>
<feature type="chain" id="PRO_5040389314" description="Lipase domain-containing protein" evidence="5">
    <location>
        <begin position="21"/>
        <end position="370"/>
    </location>
</feature>
<sequence>MWPITFAGFVLSLITTNVLCEIPLDLRKDFFNIYKGVAVQTKEVTKSHVTRDQVIFHAYRNEPEPKSIVLNDTNLDLLKGTKGHVIFITHGWTDTAYSEWVLSLKDAFLKTYPNDVVIGVDWKEPANQLYYVSSINVFDIGNLIADMIVKLVDEDKLTMPQFILVGHSLGGQISGFAGKRLKKLGKTLHRIVALDPAGPLFDVRPDDKRLNPTDAEVVHVIHSDGGSFGFKDACGTIDFFPNGGDFQPGCTRVDILDISTVKDPVVCDHERSYRYFIEAVQNPVDYLVAKECSEWSYLRKICNETSTVSMGDLTTTKTGKYYLETNRERPYNKNTDKASTGLLDRVSKASKSFGDNVSSSWNSFAKKIHV</sequence>
<evidence type="ECO:0000313" key="8">
    <source>
        <dbReference type="Proteomes" id="UP001153636"/>
    </source>
</evidence>
<dbReference type="Gene3D" id="3.40.50.1820">
    <property type="entry name" value="alpha/beta hydrolase"/>
    <property type="match status" value="1"/>
</dbReference>
<comment type="subcellular location">
    <subcellularLocation>
        <location evidence="1">Secreted</location>
    </subcellularLocation>
</comment>
<reference evidence="7" key="1">
    <citation type="submission" date="2022-01" db="EMBL/GenBank/DDBJ databases">
        <authorList>
            <person name="King R."/>
        </authorList>
    </citation>
    <scope>NUCLEOTIDE SEQUENCE</scope>
</reference>
<evidence type="ECO:0000256" key="5">
    <source>
        <dbReference type="SAM" id="SignalP"/>
    </source>
</evidence>
<dbReference type="GO" id="GO:0005615">
    <property type="term" value="C:extracellular space"/>
    <property type="evidence" value="ECO:0007669"/>
    <property type="project" value="TreeGrafter"/>
</dbReference>
<dbReference type="AlphaFoldDB" id="A0A9P0G961"/>
<feature type="domain" description="Lipase" evidence="6">
    <location>
        <begin position="71"/>
        <end position="331"/>
    </location>
</feature>
<evidence type="ECO:0000259" key="6">
    <source>
        <dbReference type="Pfam" id="PF00151"/>
    </source>
</evidence>
<evidence type="ECO:0000256" key="1">
    <source>
        <dbReference type="ARBA" id="ARBA00004613"/>
    </source>
</evidence>
<evidence type="ECO:0000256" key="4">
    <source>
        <dbReference type="RuleBase" id="RU004262"/>
    </source>
</evidence>
<dbReference type="Pfam" id="PF00151">
    <property type="entry name" value="Lipase"/>
    <property type="match status" value="1"/>
</dbReference>
<comment type="similarity">
    <text evidence="2 4">Belongs to the AB hydrolase superfamily. Lipase family.</text>
</comment>
<dbReference type="Proteomes" id="UP001153636">
    <property type="component" value="Chromosome 11"/>
</dbReference>
<proteinExistence type="inferred from homology"/>
<dbReference type="SUPFAM" id="SSF53474">
    <property type="entry name" value="alpha/beta-Hydrolases"/>
    <property type="match status" value="1"/>
</dbReference>